<evidence type="ECO:0008006" key="4">
    <source>
        <dbReference type="Google" id="ProtNLM"/>
    </source>
</evidence>
<keyword evidence="3" id="KW-1185">Reference proteome</keyword>
<evidence type="ECO:0000313" key="2">
    <source>
        <dbReference type="EMBL" id="MCL7941178.1"/>
    </source>
</evidence>
<organism evidence="2 3">
    <name type="scientific">Halomonas gemina</name>
    <dbReference type="NCBI Taxonomy" id="2945105"/>
    <lineage>
        <taxon>Bacteria</taxon>
        <taxon>Pseudomonadati</taxon>
        <taxon>Pseudomonadota</taxon>
        <taxon>Gammaproteobacteria</taxon>
        <taxon>Oceanospirillales</taxon>
        <taxon>Halomonadaceae</taxon>
        <taxon>Halomonas</taxon>
    </lineage>
</organism>
<evidence type="ECO:0000313" key="3">
    <source>
        <dbReference type="Proteomes" id="UP001165369"/>
    </source>
</evidence>
<comment type="caution">
    <text evidence="2">The sequence shown here is derived from an EMBL/GenBank/DDBJ whole genome shotgun (WGS) entry which is preliminary data.</text>
</comment>
<reference evidence="2" key="1">
    <citation type="submission" date="2022-05" db="EMBL/GenBank/DDBJ databases">
        <title>Halomonas geminus sp. nov. and Halomonas llamarensis sp. nov. isolated from high-altitude salars of the Atacama Desert.</title>
        <authorList>
            <person name="Hintersatz C."/>
            <person name="Rojas L.A."/>
            <person name="Wei T.-S."/>
            <person name="Kutschke S."/>
            <person name="Lehmann F."/>
            <person name="Jain R."/>
            <person name="Pollmann K."/>
        </authorList>
    </citation>
    <scope>NUCLEOTIDE SEQUENCE</scope>
    <source>
        <strain evidence="2">ATCH28</strain>
    </source>
</reference>
<protein>
    <recommendedName>
        <fullName evidence="4">GcrA cell cycle regulator</fullName>
    </recommendedName>
</protein>
<feature type="compositionally biased region" description="Basic and acidic residues" evidence="1">
    <location>
        <begin position="113"/>
        <end position="130"/>
    </location>
</feature>
<evidence type="ECO:0000256" key="1">
    <source>
        <dbReference type="SAM" id="MobiDB-lite"/>
    </source>
</evidence>
<dbReference type="Proteomes" id="UP001165369">
    <property type="component" value="Unassembled WGS sequence"/>
</dbReference>
<proteinExistence type="predicted"/>
<dbReference type="RefSeq" id="WP_250061731.1">
    <property type="nucleotide sequence ID" value="NZ_JAMJPK010000005.1"/>
</dbReference>
<feature type="region of interest" description="Disordered" evidence="1">
    <location>
        <begin position="110"/>
        <end position="137"/>
    </location>
</feature>
<name>A0ABT0T2S8_9GAMM</name>
<gene>
    <name evidence="2" type="ORF">M8009_12870</name>
</gene>
<sequence length="137" mass="15536">MPQPRRPWSRVEYDRLDELLAAGYRYADIAADLGRGVIETRGTAQRIGLTHKARMGWRRRDWAPIDAAIIDCIEARCLSVPQAARHLTALGTPVAAGTIYKRLAAMPSQVRKQATENGRRRKRSNAERMRMRVKRAA</sequence>
<dbReference type="EMBL" id="JAMJPK010000005">
    <property type="protein sequence ID" value="MCL7941178.1"/>
    <property type="molecule type" value="Genomic_DNA"/>
</dbReference>
<accession>A0ABT0T2S8</accession>